<organism evidence="7 8">
    <name type="scientific">Australozyma saopauloensis</name>
    <dbReference type="NCBI Taxonomy" id="291208"/>
    <lineage>
        <taxon>Eukaryota</taxon>
        <taxon>Fungi</taxon>
        <taxon>Dikarya</taxon>
        <taxon>Ascomycota</taxon>
        <taxon>Saccharomycotina</taxon>
        <taxon>Pichiomycetes</taxon>
        <taxon>Metschnikowiaceae</taxon>
        <taxon>Australozyma</taxon>
    </lineage>
</organism>
<evidence type="ECO:0000256" key="3">
    <source>
        <dbReference type="ARBA" id="ARBA00006172"/>
    </source>
</evidence>
<keyword evidence="5" id="KW-0963">Cytoplasm</keyword>
<dbReference type="Pfam" id="PF03517">
    <property type="entry name" value="Voldacs"/>
    <property type="match status" value="1"/>
</dbReference>
<evidence type="ECO:0000313" key="8">
    <source>
        <dbReference type="Proteomes" id="UP001338582"/>
    </source>
</evidence>
<accession>A0AAX4H339</accession>
<evidence type="ECO:0000256" key="1">
    <source>
        <dbReference type="ARBA" id="ARBA00004123"/>
    </source>
</evidence>
<sequence>MPATPRIVKECPSVENTVLVDSYQSQYPARYSLEDNDKHVLHAGGEGYEISVDFSRVKFMDANAQLVLESPVALFVLNSTFVIWAKSKNLGLELPYTLIALHAIKDVDGVPVLYLQLIPCLLFTTSGDSEYVETLDLLIREGNATEQGVYETHAEAATKHKSAQSLLLKKYSIEEIYDALSTCSALHFDSENESDGYESPSSWITKDTGSQLEIPAHWVNSGDADDLGMDAELEEDGEAGMNIDVGETPAIGVRRRNSDALCSAEFSKARRVV</sequence>
<dbReference type="RefSeq" id="XP_062875344.1">
    <property type="nucleotide sequence ID" value="XM_063019274.1"/>
</dbReference>
<dbReference type="GO" id="GO:0005737">
    <property type="term" value="C:cytoplasm"/>
    <property type="evidence" value="ECO:0007669"/>
    <property type="project" value="UniProtKB-SubCell"/>
</dbReference>
<evidence type="ECO:0000256" key="2">
    <source>
        <dbReference type="ARBA" id="ARBA00004496"/>
    </source>
</evidence>
<dbReference type="Gene3D" id="2.30.29.30">
    <property type="entry name" value="Pleckstrin-homology domain (PH domain)/Phosphotyrosine-binding domain (PTB)"/>
    <property type="match status" value="1"/>
</dbReference>
<gene>
    <name evidence="7" type="ORF">PUMCH_000180</name>
</gene>
<proteinExistence type="inferred from homology"/>
<dbReference type="AlphaFoldDB" id="A0AAX4H339"/>
<dbReference type="GeneID" id="88171249"/>
<dbReference type="EMBL" id="CP138894">
    <property type="protein sequence ID" value="WPK22957.1"/>
    <property type="molecule type" value="Genomic_DNA"/>
</dbReference>
<dbReference type="Proteomes" id="UP001338582">
    <property type="component" value="Chromosome 1"/>
</dbReference>
<keyword evidence="6" id="KW-0539">Nucleus</keyword>
<evidence type="ECO:0000256" key="6">
    <source>
        <dbReference type="ARBA" id="ARBA00023242"/>
    </source>
</evidence>
<dbReference type="KEGG" id="asau:88171249"/>
<dbReference type="InterPro" id="IPR039924">
    <property type="entry name" value="ICln/Lot5/Saf5"/>
</dbReference>
<comment type="similarity">
    <text evidence="3">Belongs to the LOT5 family.</text>
</comment>
<dbReference type="GO" id="GO:0005634">
    <property type="term" value="C:nucleus"/>
    <property type="evidence" value="ECO:0007669"/>
    <property type="project" value="UniProtKB-SubCell"/>
</dbReference>
<reference evidence="7 8" key="1">
    <citation type="submission" date="2023-10" db="EMBL/GenBank/DDBJ databases">
        <title>Draft Genome Sequence of Candida saopaulonensis from a very Premature Infant with Sepsis.</title>
        <authorList>
            <person name="Ning Y."/>
            <person name="Dai R."/>
            <person name="Xiao M."/>
            <person name="Xu Y."/>
            <person name="Yan Q."/>
            <person name="Zhang L."/>
        </authorList>
    </citation>
    <scope>NUCLEOTIDE SEQUENCE [LARGE SCALE GENOMIC DNA]</scope>
    <source>
        <strain evidence="7 8">19XY460</strain>
    </source>
</reference>
<evidence type="ECO:0000256" key="5">
    <source>
        <dbReference type="ARBA" id="ARBA00022490"/>
    </source>
</evidence>
<name>A0AAX4H339_9ASCO</name>
<dbReference type="InterPro" id="IPR011993">
    <property type="entry name" value="PH-like_dom_sf"/>
</dbReference>
<evidence type="ECO:0000256" key="4">
    <source>
        <dbReference type="ARBA" id="ARBA00015935"/>
    </source>
</evidence>
<protein>
    <recommendedName>
        <fullName evidence="4">Protein LOT5</fullName>
    </recommendedName>
</protein>
<keyword evidence="8" id="KW-1185">Reference proteome</keyword>
<comment type="subcellular location">
    <subcellularLocation>
        <location evidence="2">Cytoplasm</location>
    </subcellularLocation>
    <subcellularLocation>
        <location evidence="1">Nucleus</location>
    </subcellularLocation>
</comment>
<evidence type="ECO:0000313" key="7">
    <source>
        <dbReference type="EMBL" id="WPK22957.1"/>
    </source>
</evidence>